<feature type="transmembrane region" description="Helical" evidence="1">
    <location>
        <begin position="27"/>
        <end position="48"/>
    </location>
</feature>
<name>A0AAD8YGM3_9STRA</name>
<dbReference type="Pfam" id="PF03567">
    <property type="entry name" value="Sulfotransfer_2"/>
    <property type="match status" value="1"/>
</dbReference>
<dbReference type="InterPro" id="IPR005331">
    <property type="entry name" value="Sulfotransferase"/>
</dbReference>
<dbReference type="EMBL" id="JATAAI010000005">
    <property type="protein sequence ID" value="KAK1745578.1"/>
    <property type="molecule type" value="Genomic_DNA"/>
</dbReference>
<keyword evidence="1" id="KW-0812">Transmembrane</keyword>
<keyword evidence="1" id="KW-1133">Transmembrane helix</keyword>
<dbReference type="Proteomes" id="UP001224775">
    <property type="component" value="Unassembled WGS sequence"/>
</dbReference>
<dbReference type="Gene3D" id="3.40.50.300">
    <property type="entry name" value="P-loop containing nucleotide triphosphate hydrolases"/>
    <property type="match status" value="1"/>
</dbReference>
<proteinExistence type="predicted"/>
<keyword evidence="1" id="KW-0472">Membrane</keyword>
<dbReference type="InterPro" id="IPR027417">
    <property type="entry name" value="P-loop_NTPase"/>
</dbReference>
<protein>
    <recommendedName>
        <fullName evidence="4">Sulfotransferase domain-containing protein</fullName>
    </recommendedName>
</protein>
<evidence type="ECO:0000313" key="3">
    <source>
        <dbReference type="Proteomes" id="UP001224775"/>
    </source>
</evidence>
<evidence type="ECO:0008006" key="4">
    <source>
        <dbReference type="Google" id="ProtNLM"/>
    </source>
</evidence>
<reference evidence="2" key="1">
    <citation type="submission" date="2023-06" db="EMBL/GenBank/DDBJ databases">
        <title>Survivors Of The Sea: Transcriptome response of Skeletonema marinoi to long-term dormancy.</title>
        <authorList>
            <person name="Pinder M.I.M."/>
            <person name="Kourtchenko O."/>
            <person name="Robertson E.K."/>
            <person name="Larsson T."/>
            <person name="Maumus F."/>
            <person name="Osuna-Cruz C.M."/>
            <person name="Vancaester E."/>
            <person name="Stenow R."/>
            <person name="Vandepoele K."/>
            <person name="Ploug H."/>
            <person name="Bruchert V."/>
            <person name="Godhe A."/>
            <person name="Topel M."/>
        </authorList>
    </citation>
    <scope>NUCLEOTIDE SEQUENCE</scope>
    <source>
        <strain evidence="2">R05AC</strain>
    </source>
</reference>
<dbReference type="GO" id="GO:0016020">
    <property type="term" value="C:membrane"/>
    <property type="evidence" value="ECO:0007669"/>
    <property type="project" value="InterPro"/>
</dbReference>
<keyword evidence="3" id="KW-1185">Reference proteome</keyword>
<evidence type="ECO:0000313" key="2">
    <source>
        <dbReference type="EMBL" id="KAK1745578.1"/>
    </source>
</evidence>
<evidence type="ECO:0000256" key="1">
    <source>
        <dbReference type="SAM" id="Phobius"/>
    </source>
</evidence>
<dbReference type="GO" id="GO:0008146">
    <property type="term" value="F:sulfotransferase activity"/>
    <property type="evidence" value="ECO:0007669"/>
    <property type="project" value="InterPro"/>
</dbReference>
<gene>
    <name evidence="2" type="ORF">QTG54_003502</name>
</gene>
<organism evidence="2 3">
    <name type="scientific">Skeletonema marinoi</name>
    <dbReference type="NCBI Taxonomy" id="267567"/>
    <lineage>
        <taxon>Eukaryota</taxon>
        <taxon>Sar</taxon>
        <taxon>Stramenopiles</taxon>
        <taxon>Ochrophyta</taxon>
        <taxon>Bacillariophyta</taxon>
        <taxon>Coscinodiscophyceae</taxon>
        <taxon>Thalassiosirophycidae</taxon>
        <taxon>Thalassiosirales</taxon>
        <taxon>Skeletonemataceae</taxon>
        <taxon>Skeletonema</taxon>
        <taxon>Skeletonema marinoi-dohrnii complex</taxon>
    </lineage>
</organism>
<comment type="caution">
    <text evidence="2">The sequence shown here is derived from an EMBL/GenBank/DDBJ whole genome shotgun (WGS) entry which is preliminary data.</text>
</comment>
<sequence>MTMVVVMKQNQAVLSSSSSGTKKRGQIILRSAVLAICVVATVLFILSLQMTLKLHSEDSTAGVVHKSLREFDGKVVSNDTEETQLVPATIEDDSQSSMYKVIDRSKRTVIPDKDRSLAFVHIGKSGGSTISLLLRNGCIQAAEGETCEEERWKKFPGKVGETETIASQRIQFYLHVSNVDSGKMAEYYSRVSSIVVVARDPLDRWISAFLSRHPDNIDGMRLRNRAASLRAQARGQTPPIWAQKRVFGIDGVRNDQIHRVAYDGCYPNVQEFVDCATTDEPPSENDLYNTRIMFMEKAKMHFEQVTLNCRETCKEIAAATSRYIHHVRVNYEAYLKELPSDKEVFVIRTKSLWQDWVKVNNLLGSPKDVAIPDSINEGKVVNTQDRLPVRSNLSNEGRESLCKLLRNEYILYIDLLNRAVNLSDSDIKSALDDVHKNCPAILESIGRNSYKISKWRSTLQKNENTIT</sequence>
<dbReference type="AlphaFoldDB" id="A0AAD8YGM3"/>
<accession>A0AAD8YGM3</accession>